<dbReference type="AlphaFoldDB" id="A0A1Y5EPX1"/>
<dbReference type="PANTHER" id="PTHR23517:SF2">
    <property type="entry name" value="MULTIDRUG RESISTANCE PROTEIN MDTH"/>
    <property type="match status" value="1"/>
</dbReference>
<comment type="caution">
    <text evidence="9">The sequence shown here is derived from an EMBL/GenBank/DDBJ whole genome shotgun (WGS) entry which is preliminary data.</text>
</comment>
<evidence type="ECO:0000256" key="3">
    <source>
        <dbReference type="ARBA" id="ARBA00022475"/>
    </source>
</evidence>
<feature type="transmembrane region" description="Helical" evidence="7">
    <location>
        <begin position="310"/>
        <end position="335"/>
    </location>
</feature>
<dbReference type="InterPro" id="IPR011701">
    <property type="entry name" value="MFS"/>
</dbReference>
<keyword evidence="5 7" id="KW-1133">Transmembrane helix</keyword>
<dbReference type="InterPro" id="IPR036259">
    <property type="entry name" value="MFS_trans_sf"/>
</dbReference>
<dbReference type="PROSITE" id="PS50850">
    <property type="entry name" value="MFS"/>
    <property type="match status" value="1"/>
</dbReference>
<dbReference type="GO" id="GO:0005886">
    <property type="term" value="C:plasma membrane"/>
    <property type="evidence" value="ECO:0007669"/>
    <property type="project" value="UniProtKB-SubCell"/>
</dbReference>
<proteinExistence type="predicted"/>
<dbReference type="GO" id="GO:0006857">
    <property type="term" value="P:oligopeptide transport"/>
    <property type="evidence" value="ECO:0007669"/>
    <property type="project" value="InterPro"/>
</dbReference>
<feature type="transmembrane region" description="Helical" evidence="7">
    <location>
        <begin position="84"/>
        <end position="102"/>
    </location>
</feature>
<dbReference type="InterPro" id="IPR018456">
    <property type="entry name" value="PTR2_symporter_CS"/>
</dbReference>
<dbReference type="InterPro" id="IPR050171">
    <property type="entry name" value="MFS_Transporters"/>
</dbReference>
<protein>
    <submittedName>
        <fullName evidence="9">MFS transporter</fullName>
    </submittedName>
</protein>
<evidence type="ECO:0000256" key="5">
    <source>
        <dbReference type="ARBA" id="ARBA00022989"/>
    </source>
</evidence>
<feature type="transmembrane region" description="Helical" evidence="7">
    <location>
        <begin position="574"/>
        <end position="593"/>
    </location>
</feature>
<keyword evidence="6 7" id="KW-0472">Membrane</keyword>
<evidence type="ECO:0000313" key="9">
    <source>
        <dbReference type="EMBL" id="OUR84520.1"/>
    </source>
</evidence>
<dbReference type="Proteomes" id="UP000243053">
    <property type="component" value="Unassembled WGS sequence"/>
</dbReference>
<evidence type="ECO:0000313" key="10">
    <source>
        <dbReference type="Proteomes" id="UP000243053"/>
    </source>
</evidence>
<reference evidence="10" key="1">
    <citation type="journal article" date="2017" name="Proc. Natl. Acad. Sci. U.S.A.">
        <title>Simulation of Deepwater Horizon oil plume reveals substrate specialization within a complex community of hydrocarbon degraders.</title>
        <authorList>
            <person name="Hu P."/>
            <person name="Dubinsky E.A."/>
            <person name="Probst A.J."/>
            <person name="Wang J."/>
            <person name="Sieber C.M.K."/>
            <person name="Tom L.M."/>
            <person name="Gardinali P."/>
            <person name="Banfield J.F."/>
            <person name="Atlas R.M."/>
            <person name="Andersen G.L."/>
        </authorList>
    </citation>
    <scope>NUCLEOTIDE SEQUENCE [LARGE SCALE GENOMIC DNA]</scope>
</reference>
<evidence type="ECO:0000256" key="6">
    <source>
        <dbReference type="ARBA" id="ARBA00023136"/>
    </source>
</evidence>
<gene>
    <name evidence="9" type="ORF">A9Q75_02410</name>
</gene>
<dbReference type="InterPro" id="IPR020846">
    <property type="entry name" value="MFS_dom"/>
</dbReference>
<feature type="transmembrane region" description="Helical" evidence="7">
    <location>
        <begin position="472"/>
        <end position="491"/>
    </location>
</feature>
<feature type="transmembrane region" description="Helical" evidence="7">
    <location>
        <begin position="245"/>
        <end position="263"/>
    </location>
</feature>
<dbReference type="Pfam" id="PF07690">
    <property type="entry name" value="MFS_1"/>
    <property type="match status" value="2"/>
</dbReference>
<organism evidence="9 10">
    <name type="scientific">Colwellia psychrerythraea</name>
    <name type="common">Vibrio psychroerythus</name>
    <dbReference type="NCBI Taxonomy" id="28229"/>
    <lineage>
        <taxon>Bacteria</taxon>
        <taxon>Pseudomonadati</taxon>
        <taxon>Pseudomonadota</taxon>
        <taxon>Gammaproteobacteria</taxon>
        <taxon>Alteromonadales</taxon>
        <taxon>Colwelliaceae</taxon>
        <taxon>Colwellia</taxon>
    </lineage>
</organism>
<dbReference type="Gene3D" id="1.20.1250.20">
    <property type="entry name" value="MFS general substrate transporter like domains"/>
    <property type="match status" value="2"/>
</dbReference>
<evidence type="ECO:0000256" key="4">
    <source>
        <dbReference type="ARBA" id="ARBA00022692"/>
    </source>
</evidence>
<feature type="transmembrane region" description="Helical" evidence="7">
    <location>
        <begin position="21"/>
        <end position="40"/>
    </location>
</feature>
<dbReference type="SUPFAM" id="SSF103473">
    <property type="entry name" value="MFS general substrate transporter"/>
    <property type="match status" value="2"/>
</dbReference>
<name>A0A1Y5EPX1_COLPS</name>
<dbReference type="GO" id="GO:0022857">
    <property type="term" value="F:transmembrane transporter activity"/>
    <property type="evidence" value="ECO:0007669"/>
    <property type="project" value="InterPro"/>
</dbReference>
<keyword evidence="2" id="KW-0813">Transport</keyword>
<feature type="transmembrane region" description="Helical" evidence="7">
    <location>
        <begin position="448"/>
        <end position="465"/>
    </location>
</feature>
<keyword evidence="4 7" id="KW-0812">Transmembrane</keyword>
<feature type="transmembrane region" description="Helical" evidence="7">
    <location>
        <begin position="497"/>
        <end position="518"/>
    </location>
</feature>
<feature type="transmembrane region" description="Helical" evidence="7">
    <location>
        <begin position="220"/>
        <end position="239"/>
    </location>
</feature>
<feature type="transmembrane region" description="Helical" evidence="7">
    <location>
        <begin position="108"/>
        <end position="129"/>
    </location>
</feature>
<evidence type="ECO:0000259" key="8">
    <source>
        <dbReference type="PROSITE" id="PS50850"/>
    </source>
</evidence>
<feature type="transmembrane region" description="Helical" evidence="7">
    <location>
        <begin position="55"/>
        <end position="77"/>
    </location>
</feature>
<comment type="subcellular location">
    <subcellularLocation>
        <location evidence="1">Cell membrane</location>
        <topology evidence="1">Multi-pass membrane protein</topology>
    </subcellularLocation>
</comment>
<feature type="domain" description="Major facilitator superfamily (MFS) profile" evidence="8">
    <location>
        <begin position="15"/>
        <end position="598"/>
    </location>
</feature>
<evidence type="ECO:0000256" key="1">
    <source>
        <dbReference type="ARBA" id="ARBA00004651"/>
    </source>
</evidence>
<sequence>MSLTKRSPFQRSFYVANTMEIFERLAWYGMYTLLASYIMTPSSQGGLGLGNTERGLIMGVVPFFLYLFPVVSGALADRFGYRKMFLLSFTLMGPSYYFLGYAKDLTSFMSIFMLIALGAGIFKPVVTATISRTTDDTNRGLGFGIFYMMVNIGGFLGPVLAPIIQKHYGWQWVFIFACIWISVNFIPALFFYKEPERHAKNKTLKQVFQEMQQVLGNFRLALLVVPLLVLLVAFYAGFIGAQSTLLSVVFLVVSAAVWDITVAKHSAPNSQVISDSSDTLNSNKAIVQHLLAPVSLPWYLQKMRIGNKPFMIYLLILTGFWTVYMQIFVTLPVYIRDFVDSSDLVSLLHSLSPWLHDVLTSVNIDILSGEISRLAEYYREVDIGQSPMALQEVIRTLSALDVRIPEHEIIHSFTQLNQAQLVTDSSAQALSKDVAMQWSTQYRQMNPATILSIDFLMIIVFQIAISHVVDKFKALPALIVGTAILSISMLMQGFAHSMIFGGLFVSCGVVVFAVGEMISAPKSQEYVASFAPKDKAAMFMGYYFVSMALGNLFAGLLSGWLYGYFATTLSRPELMWVIIACLGFVTCIAFYLFNKHFIGDIQKQQLAQKEQSLSVA</sequence>
<feature type="transmembrane region" description="Helical" evidence="7">
    <location>
        <begin position="141"/>
        <end position="164"/>
    </location>
</feature>
<keyword evidence="3" id="KW-1003">Cell membrane</keyword>
<accession>A0A1Y5EPX1</accession>
<feature type="transmembrane region" description="Helical" evidence="7">
    <location>
        <begin position="170"/>
        <end position="192"/>
    </location>
</feature>
<dbReference type="PANTHER" id="PTHR23517">
    <property type="entry name" value="RESISTANCE PROTEIN MDTM, PUTATIVE-RELATED-RELATED"/>
    <property type="match status" value="1"/>
</dbReference>
<dbReference type="PROSITE" id="PS01023">
    <property type="entry name" value="PTR2_2"/>
    <property type="match status" value="1"/>
</dbReference>
<feature type="transmembrane region" description="Helical" evidence="7">
    <location>
        <begin position="539"/>
        <end position="562"/>
    </location>
</feature>
<evidence type="ECO:0000256" key="2">
    <source>
        <dbReference type="ARBA" id="ARBA00022448"/>
    </source>
</evidence>
<evidence type="ECO:0000256" key="7">
    <source>
        <dbReference type="SAM" id="Phobius"/>
    </source>
</evidence>
<dbReference type="EMBL" id="MAAF01000016">
    <property type="protein sequence ID" value="OUR84520.1"/>
    <property type="molecule type" value="Genomic_DNA"/>
</dbReference>